<accession>F4S0H3</accession>
<sequence length="158" mass="17352">MFSKALPSLLVALVLASLTSAHFTLNSPKSRIIDEAKETSFCGGVPTLTESERTDFPLSAPATVSITSYNDTAHVAIILSVERDPTELSHFKTKGKFNYLMNFVEIKGQETFTFTVNISHLKDRFQKSPLKAGDYATIQVEYNGGGEPLYQCADVILV</sequence>
<keyword evidence="11" id="KW-1185">Reference proteome</keyword>
<evidence type="ECO:0000256" key="7">
    <source>
        <dbReference type="ARBA" id="ARBA00023288"/>
    </source>
</evidence>
<dbReference type="PANTHER" id="PTHR34992">
    <property type="entry name" value="HYPHAL ANASTAMOSIS-7 PROTEIN"/>
    <property type="match status" value="1"/>
</dbReference>
<evidence type="ECO:0000256" key="4">
    <source>
        <dbReference type="ARBA" id="ARBA00022729"/>
    </source>
</evidence>
<evidence type="ECO:0000256" key="3">
    <source>
        <dbReference type="ARBA" id="ARBA00022622"/>
    </source>
</evidence>
<dbReference type="RefSeq" id="XP_007414868.1">
    <property type="nucleotide sequence ID" value="XM_007414806.1"/>
</dbReference>
<feature type="chain" id="PRO_5003315744" description="Copper acquisition factor BIM1-like domain-containing protein" evidence="8">
    <location>
        <begin position="22"/>
        <end position="158"/>
    </location>
</feature>
<keyword evidence="2" id="KW-1003">Cell membrane</keyword>
<keyword evidence="6" id="KW-0325">Glycoprotein</keyword>
<evidence type="ECO:0000256" key="1">
    <source>
        <dbReference type="ARBA" id="ARBA00004609"/>
    </source>
</evidence>
<dbReference type="InParanoid" id="F4S0H3"/>
<dbReference type="HOGENOM" id="CLU_070647_3_1_1"/>
<dbReference type="eggNOG" id="ENOG502SCTF">
    <property type="taxonomic scope" value="Eukaryota"/>
</dbReference>
<comment type="subcellular location">
    <subcellularLocation>
        <location evidence="1">Cell membrane</location>
        <topology evidence="1">Lipid-anchor</topology>
        <topology evidence="1">GPI-anchor</topology>
    </subcellularLocation>
</comment>
<keyword evidence="3" id="KW-0336">GPI-anchor</keyword>
<evidence type="ECO:0000259" key="9">
    <source>
        <dbReference type="Pfam" id="PF20238"/>
    </source>
</evidence>
<evidence type="ECO:0000313" key="11">
    <source>
        <dbReference type="Proteomes" id="UP000001072"/>
    </source>
</evidence>
<dbReference type="InterPro" id="IPR046936">
    <property type="entry name" value="BIM1-like"/>
</dbReference>
<feature type="signal peptide" evidence="8">
    <location>
        <begin position="1"/>
        <end position="21"/>
    </location>
</feature>
<evidence type="ECO:0000256" key="2">
    <source>
        <dbReference type="ARBA" id="ARBA00022475"/>
    </source>
</evidence>
<dbReference type="GO" id="GO:0098552">
    <property type="term" value="C:side of membrane"/>
    <property type="evidence" value="ECO:0007669"/>
    <property type="project" value="UniProtKB-KW"/>
</dbReference>
<dbReference type="GeneID" id="18926609"/>
<reference evidence="11" key="1">
    <citation type="journal article" date="2011" name="Proc. Natl. Acad. Sci. U.S.A.">
        <title>Obligate biotrophy features unraveled by the genomic analysis of rust fungi.</title>
        <authorList>
            <person name="Duplessis S."/>
            <person name="Cuomo C.A."/>
            <person name="Lin Y.-C."/>
            <person name="Aerts A."/>
            <person name="Tisserant E."/>
            <person name="Veneault-Fourrey C."/>
            <person name="Joly D.L."/>
            <person name="Hacquard S."/>
            <person name="Amselem J."/>
            <person name="Cantarel B.L."/>
            <person name="Chiu R."/>
            <person name="Coutinho P.M."/>
            <person name="Feau N."/>
            <person name="Field M."/>
            <person name="Frey P."/>
            <person name="Gelhaye E."/>
            <person name="Goldberg J."/>
            <person name="Grabherr M.G."/>
            <person name="Kodira C.D."/>
            <person name="Kohler A."/>
            <person name="Kuees U."/>
            <person name="Lindquist E.A."/>
            <person name="Lucas S.M."/>
            <person name="Mago R."/>
            <person name="Mauceli E."/>
            <person name="Morin E."/>
            <person name="Murat C."/>
            <person name="Pangilinan J.L."/>
            <person name="Park R."/>
            <person name="Pearson M."/>
            <person name="Quesneville H."/>
            <person name="Rouhier N."/>
            <person name="Sakthikumar S."/>
            <person name="Salamov A.A."/>
            <person name="Schmutz J."/>
            <person name="Selles B."/>
            <person name="Shapiro H."/>
            <person name="Tanguay P."/>
            <person name="Tuskan G.A."/>
            <person name="Henrissat B."/>
            <person name="Van de Peer Y."/>
            <person name="Rouze P."/>
            <person name="Ellis J.G."/>
            <person name="Dodds P.N."/>
            <person name="Schein J.E."/>
            <person name="Zhong S."/>
            <person name="Hamelin R.C."/>
            <person name="Grigoriev I.V."/>
            <person name="Szabo L.J."/>
            <person name="Martin F."/>
        </authorList>
    </citation>
    <scope>NUCLEOTIDE SEQUENCE [LARGE SCALE GENOMIC DNA]</scope>
    <source>
        <strain evidence="11">98AG31 / pathotype 3-4-7</strain>
    </source>
</reference>
<dbReference type="CDD" id="cd21176">
    <property type="entry name" value="LPMO_auxiliary-like"/>
    <property type="match status" value="1"/>
</dbReference>
<keyword evidence="4 8" id="KW-0732">Signal</keyword>
<name>F4S0H3_MELLP</name>
<evidence type="ECO:0000256" key="5">
    <source>
        <dbReference type="ARBA" id="ARBA00023136"/>
    </source>
</evidence>
<dbReference type="Proteomes" id="UP000001072">
    <property type="component" value="Unassembled WGS sequence"/>
</dbReference>
<feature type="domain" description="Copper acquisition factor BIM1-like" evidence="9">
    <location>
        <begin position="20"/>
        <end position="158"/>
    </location>
</feature>
<proteinExistence type="predicted"/>
<protein>
    <recommendedName>
        <fullName evidence="9">Copper acquisition factor BIM1-like domain-containing protein</fullName>
    </recommendedName>
</protein>
<dbReference type="KEGG" id="mlr:MELLADRAFT_124097"/>
<dbReference type="GO" id="GO:0005886">
    <property type="term" value="C:plasma membrane"/>
    <property type="evidence" value="ECO:0007669"/>
    <property type="project" value="UniProtKB-SubCell"/>
</dbReference>
<dbReference type="Pfam" id="PF20238">
    <property type="entry name" value="BIM1-like_dom"/>
    <property type="match status" value="1"/>
</dbReference>
<dbReference type="EMBL" id="GL883135">
    <property type="protein sequence ID" value="EGG01768.1"/>
    <property type="molecule type" value="Genomic_DNA"/>
</dbReference>
<dbReference type="VEuPathDB" id="FungiDB:MELLADRAFT_124097"/>
<evidence type="ECO:0000313" key="10">
    <source>
        <dbReference type="EMBL" id="EGG01768.1"/>
    </source>
</evidence>
<dbReference type="OrthoDB" id="2146436at2759"/>
<dbReference type="AlphaFoldDB" id="F4S0H3"/>
<evidence type="ECO:0000256" key="8">
    <source>
        <dbReference type="SAM" id="SignalP"/>
    </source>
</evidence>
<keyword evidence="7" id="KW-0449">Lipoprotein</keyword>
<evidence type="ECO:0000256" key="6">
    <source>
        <dbReference type="ARBA" id="ARBA00023180"/>
    </source>
</evidence>
<keyword evidence="5" id="KW-0472">Membrane</keyword>
<gene>
    <name evidence="10" type="ORF">MELLADRAFT_124097</name>
</gene>
<dbReference type="InterPro" id="IPR046530">
    <property type="entry name" value="BIM1-like_dom"/>
</dbReference>
<organism evidence="11">
    <name type="scientific">Melampsora larici-populina (strain 98AG31 / pathotype 3-4-7)</name>
    <name type="common">Poplar leaf rust fungus</name>
    <dbReference type="NCBI Taxonomy" id="747676"/>
    <lineage>
        <taxon>Eukaryota</taxon>
        <taxon>Fungi</taxon>
        <taxon>Dikarya</taxon>
        <taxon>Basidiomycota</taxon>
        <taxon>Pucciniomycotina</taxon>
        <taxon>Pucciniomycetes</taxon>
        <taxon>Pucciniales</taxon>
        <taxon>Melampsoraceae</taxon>
        <taxon>Melampsora</taxon>
    </lineage>
</organism>